<sequence>MKLRSMLAIAGTLAMALAAAPGVAQAASPAWPQFGFNAQKTGANPDERTITRSTVGGLQLEYVAFGPADPNFGFISDSSPAVVGNVAYLGTDSGLLMALPATGCGSDACSPLWTAKLSNGAHTSPSVAGGLVFIASAGNADNNLGTLYAFRAAGCGAATCRPVWTAPVPNTGSSPTVSDGIVYIVASDGRLLAFTANGCGKATCAPLWAGNLKTSGNGAPAVANGLVYATSSERLVAFRAAGCGLKICPPVWASQPVAGSDTGSGLIQDSGPTVSGDKVYFSSVDFQAPDGKAGTVYAMSSTACASTHNLNCAPLWVAHPADFDSINTNLTVSDGILYGSATGFVYAFDANGCGQAVCGFLWLGGLGVSSGTHASPSVAGGVVYYTQNVGQIGGFDAAGCGDITCSPIFSAITSQFNGFMTTPVIVNGRLYVAGPEVGGQPTMWVYHLAK</sequence>
<accession>A0ABW6W4T4</accession>
<name>A0ABW6W4T4_9ACTN</name>
<dbReference type="Proteomes" id="UP001602245">
    <property type="component" value="Unassembled WGS sequence"/>
</dbReference>
<evidence type="ECO:0000259" key="2">
    <source>
        <dbReference type="Pfam" id="PF13360"/>
    </source>
</evidence>
<evidence type="ECO:0000256" key="1">
    <source>
        <dbReference type="SAM" id="SignalP"/>
    </source>
</evidence>
<reference evidence="3 4" key="1">
    <citation type="submission" date="2024-10" db="EMBL/GenBank/DDBJ databases">
        <title>The Natural Products Discovery Center: Release of the First 8490 Sequenced Strains for Exploring Actinobacteria Biosynthetic Diversity.</title>
        <authorList>
            <person name="Kalkreuter E."/>
            <person name="Kautsar S.A."/>
            <person name="Yang D."/>
            <person name="Bader C.D."/>
            <person name="Teijaro C.N."/>
            <person name="Fluegel L."/>
            <person name="Davis C.M."/>
            <person name="Simpson J.R."/>
            <person name="Lauterbach L."/>
            <person name="Steele A.D."/>
            <person name="Gui C."/>
            <person name="Meng S."/>
            <person name="Li G."/>
            <person name="Viehrig K."/>
            <person name="Ye F."/>
            <person name="Su P."/>
            <person name="Kiefer A.F."/>
            <person name="Nichols A."/>
            <person name="Cepeda A.J."/>
            <person name="Yan W."/>
            <person name="Fan B."/>
            <person name="Jiang Y."/>
            <person name="Adhikari A."/>
            <person name="Zheng C.-J."/>
            <person name="Schuster L."/>
            <person name="Cowan T.M."/>
            <person name="Smanski M.J."/>
            <person name="Chevrette M.G."/>
            <person name="De Carvalho L.P.S."/>
            <person name="Shen B."/>
        </authorList>
    </citation>
    <scope>NUCLEOTIDE SEQUENCE [LARGE SCALE GENOMIC DNA]</scope>
    <source>
        <strain evidence="3 4">NPDC000087</strain>
    </source>
</reference>
<dbReference type="EMBL" id="JBIAZU010000001">
    <property type="protein sequence ID" value="MFF5288304.1"/>
    <property type="molecule type" value="Genomic_DNA"/>
</dbReference>
<organism evidence="3 4">
    <name type="scientific">Paractinoplanes globisporus</name>
    <dbReference type="NCBI Taxonomy" id="113565"/>
    <lineage>
        <taxon>Bacteria</taxon>
        <taxon>Bacillati</taxon>
        <taxon>Actinomycetota</taxon>
        <taxon>Actinomycetes</taxon>
        <taxon>Micromonosporales</taxon>
        <taxon>Micromonosporaceae</taxon>
        <taxon>Paractinoplanes</taxon>
    </lineage>
</organism>
<dbReference type="InterPro" id="IPR011047">
    <property type="entry name" value="Quinoprotein_ADH-like_sf"/>
</dbReference>
<comment type="caution">
    <text evidence="3">The sequence shown here is derived from an EMBL/GenBank/DDBJ whole genome shotgun (WGS) entry which is preliminary data.</text>
</comment>
<dbReference type="SUPFAM" id="SSF50998">
    <property type="entry name" value="Quinoprotein alcohol dehydrogenase-like"/>
    <property type="match status" value="2"/>
</dbReference>
<dbReference type="Gene3D" id="2.130.10.10">
    <property type="entry name" value="YVTN repeat-like/Quinoprotein amine dehydrogenase"/>
    <property type="match status" value="2"/>
</dbReference>
<keyword evidence="4" id="KW-1185">Reference proteome</keyword>
<dbReference type="InterPro" id="IPR002372">
    <property type="entry name" value="PQQ_rpt_dom"/>
</dbReference>
<evidence type="ECO:0000313" key="4">
    <source>
        <dbReference type="Proteomes" id="UP001602245"/>
    </source>
</evidence>
<protein>
    <submittedName>
        <fullName evidence="3">PQQ-binding-like beta-propeller repeat protein</fullName>
    </submittedName>
</protein>
<dbReference type="Pfam" id="PF13360">
    <property type="entry name" value="PQQ_2"/>
    <property type="match status" value="1"/>
</dbReference>
<dbReference type="InterPro" id="IPR018391">
    <property type="entry name" value="PQQ_b-propeller_rpt"/>
</dbReference>
<dbReference type="PANTHER" id="PTHR34512">
    <property type="entry name" value="CELL SURFACE PROTEIN"/>
    <property type="match status" value="1"/>
</dbReference>
<dbReference type="PANTHER" id="PTHR34512:SF30">
    <property type="entry name" value="OUTER MEMBRANE PROTEIN ASSEMBLY FACTOR BAMB"/>
    <property type="match status" value="1"/>
</dbReference>
<keyword evidence="1" id="KW-0732">Signal</keyword>
<feature type="domain" description="Pyrrolo-quinoline quinone repeat" evidence="2">
    <location>
        <begin position="157"/>
        <end position="350"/>
    </location>
</feature>
<proteinExistence type="predicted"/>
<gene>
    <name evidence="3" type="ORF">ACFY35_02630</name>
</gene>
<evidence type="ECO:0000313" key="3">
    <source>
        <dbReference type="EMBL" id="MFF5288304.1"/>
    </source>
</evidence>
<dbReference type="InterPro" id="IPR015943">
    <property type="entry name" value="WD40/YVTN_repeat-like_dom_sf"/>
</dbReference>
<dbReference type="SMART" id="SM00564">
    <property type="entry name" value="PQQ"/>
    <property type="match status" value="5"/>
</dbReference>
<feature type="chain" id="PRO_5046755616" evidence="1">
    <location>
        <begin position="27"/>
        <end position="450"/>
    </location>
</feature>
<dbReference type="RefSeq" id="WP_084699036.1">
    <property type="nucleotide sequence ID" value="NZ_JBIAZU010000001.1"/>
</dbReference>
<feature type="signal peptide" evidence="1">
    <location>
        <begin position="1"/>
        <end position="26"/>
    </location>
</feature>